<dbReference type="STRING" id="651661.SAMN05660293_00987"/>
<keyword evidence="2" id="KW-1185">Reference proteome</keyword>
<evidence type="ECO:0000313" key="1">
    <source>
        <dbReference type="EMBL" id="SKB55625.1"/>
    </source>
</evidence>
<name>A0A1T5C876_9BACT</name>
<evidence type="ECO:0000313" key="2">
    <source>
        <dbReference type="Proteomes" id="UP000190897"/>
    </source>
</evidence>
<protein>
    <submittedName>
        <fullName evidence="1">Uncharacterized protein</fullName>
    </submittedName>
</protein>
<gene>
    <name evidence="1" type="ORF">SAMN05660293_00987</name>
</gene>
<organism evidence="1 2">
    <name type="scientific">Dyadobacter psychrophilus</name>
    <dbReference type="NCBI Taxonomy" id="651661"/>
    <lineage>
        <taxon>Bacteria</taxon>
        <taxon>Pseudomonadati</taxon>
        <taxon>Bacteroidota</taxon>
        <taxon>Cytophagia</taxon>
        <taxon>Cytophagales</taxon>
        <taxon>Spirosomataceae</taxon>
        <taxon>Dyadobacter</taxon>
    </lineage>
</organism>
<dbReference type="AlphaFoldDB" id="A0A1T5C876"/>
<sequence>MKTKFKLVVLSDVTNHPIVQKKLVRANELLSKSDLSPIYERRKQREEAKKGLGI</sequence>
<dbReference type="RefSeq" id="WP_170916582.1">
    <property type="nucleotide sequence ID" value="NZ_FUZA01000001.1"/>
</dbReference>
<proteinExistence type="predicted"/>
<dbReference type="EMBL" id="FUZA01000001">
    <property type="protein sequence ID" value="SKB55625.1"/>
    <property type="molecule type" value="Genomic_DNA"/>
</dbReference>
<dbReference type="Proteomes" id="UP000190897">
    <property type="component" value="Unassembled WGS sequence"/>
</dbReference>
<reference evidence="2" key="1">
    <citation type="submission" date="2017-02" db="EMBL/GenBank/DDBJ databases">
        <authorList>
            <person name="Varghese N."/>
            <person name="Submissions S."/>
        </authorList>
    </citation>
    <scope>NUCLEOTIDE SEQUENCE [LARGE SCALE GENOMIC DNA]</scope>
    <source>
        <strain evidence="2">DSM 22270</strain>
    </source>
</reference>
<accession>A0A1T5C876</accession>